<feature type="domain" description="C2H2-type" evidence="8">
    <location>
        <begin position="440"/>
        <end position="467"/>
    </location>
</feature>
<feature type="domain" description="C2H2-type" evidence="8">
    <location>
        <begin position="497"/>
        <end position="524"/>
    </location>
</feature>
<feature type="domain" description="C2H2-type" evidence="8">
    <location>
        <begin position="468"/>
        <end position="496"/>
    </location>
</feature>
<sequence length="556" mass="64728">LQKVNFACSCTQRLWRALSLCCFTMAEIFPTTCRFCLAQDPSTRCFFDAFICKEERNKVLALLEMEIHPSDAYTNICVECENNIAIVYSIISEMRSNNKLFLALQSQQNEAQFHQDNDAKSEDDNDVPAGPTVLGLCIEKIEYSDEEYLYEVDEQLEDEDSVAYEQNDDKQTNSAGEPSLDSNQPIREQLELPHEDDTLSSRCGKCWLTLYSANDWNGSLLGNRFGCLYCSEVFASQTDLEQHRESCEEYQCGGCNQSFTFLQQLLKHKSCKRRKMHRLRNVKHLLNADNLLEDQTNPLSCAVCNEEYPYNEEVPEDIHETHQEIDVKWHRCDRCPKQFYSLASARHHRALHTLQKFPRKNQTSLSKECKEANQTKGSNECTICRTEFKYHRELLQHLETAHAGVSIELYQCTQCDGQFTSQAKLDKHTHNTHRARKSRYCCSYCGRRFNKRIMLVDHETVHRGQTKYHCDTCRRGFTYKSSYDRHMEVVHSEAKNFTCKYCAKSFKRKSTLITHVRLHTGEKPFECATCDFRCSDASSLRKHNMKFHWAKKGEKL</sequence>
<reference evidence="9" key="1">
    <citation type="submission" date="2022-08" db="UniProtKB">
        <authorList>
            <consortium name="EnsemblMetazoa"/>
        </authorList>
    </citation>
    <scope>IDENTIFICATION</scope>
</reference>
<evidence type="ECO:0000256" key="3">
    <source>
        <dbReference type="ARBA" id="ARBA00022737"/>
    </source>
</evidence>
<dbReference type="FunFam" id="3.30.160.60:FF:001498">
    <property type="entry name" value="Zinc finger protein 404"/>
    <property type="match status" value="1"/>
</dbReference>
<dbReference type="Proteomes" id="UP000075882">
    <property type="component" value="Unassembled WGS sequence"/>
</dbReference>
<evidence type="ECO:0000256" key="4">
    <source>
        <dbReference type="ARBA" id="ARBA00022771"/>
    </source>
</evidence>
<feature type="domain" description="C2H2-type" evidence="8">
    <location>
        <begin position="379"/>
        <end position="407"/>
    </location>
</feature>
<keyword evidence="6" id="KW-0539">Nucleus</keyword>
<dbReference type="AlphaFoldDB" id="A0A8W7PNR5"/>
<feature type="domain" description="C2H2-type" evidence="8">
    <location>
        <begin position="250"/>
        <end position="277"/>
    </location>
</feature>
<evidence type="ECO:0000256" key="2">
    <source>
        <dbReference type="ARBA" id="ARBA00022723"/>
    </source>
</evidence>
<dbReference type="SMART" id="SM00868">
    <property type="entry name" value="zf-AD"/>
    <property type="match status" value="1"/>
</dbReference>
<evidence type="ECO:0000256" key="7">
    <source>
        <dbReference type="PROSITE-ProRule" id="PRU00042"/>
    </source>
</evidence>
<dbReference type="VEuPathDB" id="VectorBase:ACON2_036083"/>
<dbReference type="PROSITE" id="PS50157">
    <property type="entry name" value="ZINC_FINGER_C2H2_2"/>
    <property type="match status" value="8"/>
</dbReference>
<accession>A0A8W7PNR5</accession>
<evidence type="ECO:0000256" key="6">
    <source>
        <dbReference type="ARBA" id="ARBA00023242"/>
    </source>
</evidence>
<dbReference type="Pfam" id="PF00096">
    <property type="entry name" value="zf-C2H2"/>
    <property type="match status" value="1"/>
</dbReference>
<dbReference type="PROSITE" id="PS00028">
    <property type="entry name" value="ZINC_FINGER_C2H2_1"/>
    <property type="match status" value="7"/>
</dbReference>
<feature type="domain" description="C2H2-type" evidence="8">
    <location>
        <begin position="410"/>
        <end position="438"/>
    </location>
</feature>
<dbReference type="Gene3D" id="3.30.160.60">
    <property type="entry name" value="Classic Zinc Finger"/>
    <property type="match status" value="4"/>
</dbReference>
<dbReference type="InterPro" id="IPR013087">
    <property type="entry name" value="Znf_C2H2_type"/>
</dbReference>
<feature type="domain" description="C2H2-type" evidence="8">
    <location>
        <begin position="330"/>
        <end position="357"/>
    </location>
</feature>
<dbReference type="PANTHER" id="PTHR24379">
    <property type="entry name" value="KRAB AND ZINC FINGER DOMAIN-CONTAINING"/>
    <property type="match status" value="1"/>
</dbReference>
<keyword evidence="2" id="KW-0479">Metal-binding</keyword>
<evidence type="ECO:0000256" key="5">
    <source>
        <dbReference type="ARBA" id="ARBA00022833"/>
    </source>
</evidence>
<dbReference type="GO" id="GO:0008270">
    <property type="term" value="F:zinc ion binding"/>
    <property type="evidence" value="ECO:0007669"/>
    <property type="project" value="UniProtKB-KW"/>
</dbReference>
<evidence type="ECO:0000259" key="8">
    <source>
        <dbReference type="PROSITE" id="PS50157"/>
    </source>
</evidence>
<evidence type="ECO:0000256" key="1">
    <source>
        <dbReference type="ARBA" id="ARBA00004123"/>
    </source>
</evidence>
<dbReference type="SUPFAM" id="SSF57667">
    <property type="entry name" value="beta-beta-alpha zinc fingers"/>
    <property type="match status" value="4"/>
</dbReference>
<dbReference type="FunFam" id="3.30.160.60:FF:003921">
    <property type="entry name" value="AGAP001525-PA"/>
    <property type="match status" value="1"/>
</dbReference>
<keyword evidence="4 7" id="KW-0863">Zinc-finger</keyword>
<protein>
    <recommendedName>
        <fullName evidence="8">C2H2-type domain-containing protein</fullName>
    </recommendedName>
</protein>
<dbReference type="SMART" id="SM00355">
    <property type="entry name" value="ZnF_C2H2"/>
    <property type="match status" value="9"/>
</dbReference>
<comment type="subcellular location">
    <subcellularLocation>
        <location evidence="1">Nucleus</location>
    </subcellularLocation>
</comment>
<keyword evidence="3" id="KW-0677">Repeat</keyword>
<keyword evidence="5" id="KW-0862">Zinc</keyword>
<proteinExistence type="predicted"/>
<dbReference type="GO" id="GO:0005634">
    <property type="term" value="C:nucleus"/>
    <property type="evidence" value="ECO:0007669"/>
    <property type="project" value="UniProtKB-SubCell"/>
</dbReference>
<dbReference type="PANTHER" id="PTHR24379:SF127">
    <property type="entry name" value="BLOODY FINGERS-RELATED"/>
    <property type="match status" value="1"/>
</dbReference>
<dbReference type="EnsemblMetazoa" id="ACOM034255-RA">
    <property type="protein sequence ID" value="ACOM034255-PA.1"/>
    <property type="gene ID" value="ACOM034255"/>
</dbReference>
<feature type="domain" description="C2H2-type" evidence="8">
    <location>
        <begin position="525"/>
        <end position="553"/>
    </location>
</feature>
<dbReference type="InterPro" id="IPR012934">
    <property type="entry name" value="Znf_AD"/>
</dbReference>
<organism evidence="9">
    <name type="scientific">Anopheles coluzzii</name>
    <name type="common">African malaria mosquito</name>
    <dbReference type="NCBI Taxonomy" id="1518534"/>
    <lineage>
        <taxon>Eukaryota</taxon>
        <taxon>Metazoa</taxon>
        <taxon>Ecdysozoa</taxon>
        <taxon>Arthropoda</taxon>
        <taxon>Hexapoda</taxon>
        <taxon>Insecta</taxon>
        <taxon>Pterygota</taxon>
        <taxon>Neoptera</taxon>
        <taxon>Endopterygota</taxon>
        <taxon>Diptera</taxon>
        <taxon>Nematocera</taxon>
        <taxon>Culicoidea</taxon>
        <taxon>Culicidae</taxon>
        <taxon>Anophelinae</taxon>
        <taxon>Anopheles</taxon>
    </lineage>
</organism>
<name>A0A8W7PNR5_ANOCL</name>
<dbReference type="InterPro" id="IPR036236">
    <property type="entry name" value="Znf_C2H2_sf"/>
</dbReference>
<evidence type="ECO:0000313" key="9">
    <source>
        <dbReference type="EnsemblMetazoa" id="ACOM034255-PA.1"/>
    </source>
</evidence>